<comment type="caution">
    <text evidence="15">The sequence shown here is derived from an EMBL/GenBank/DDBJ whole genome shotgun (WGS) entry which is preliminary data.</text>
</comment>
<evidence type="ECO:0000256" key="6">
    <source>
        <dbReference type="ARBA" id="ARBA00022714"/>
    </source>
</evidence>
<evidence type="ECO:0000256" key="3">
    <source>
        <dbReference type="ARBA" id="ARBA00022528"/>
    </source>
</evidence>
<dbReference type="GO" id="GO:0010277">
    <property type="term" value="F:chlorophyllide a oxygenase activity"/>
    <property type="evidence" value="ECO:0007669"/>
    <property type="project" value="InterPro"/>
</dbReference>
<reference evidence="15" key="1">
    <citation type="submission" date="2021-02" db="EMBL/GenBank/DDBJ databases">
        <authorList>
            <person name="Dougan E. K."/>
            <person name="Rhodes N."/>
            <person name="Thang M."/>
            <person name="Chan C."/>
        </authorList>
    </citation>
    <scope>NUCLEOTIDE SEQUENCE</scope>
</reference>
<evidence type="ECO:0000313" key="16">
    <source>
        <dbReference type="Proteomes" id="UP000626109"/>
    </source>
</evidence>
<dbReference type="PROSITE" id="PS51296">
    <property type="entry name" value="RIESKE"/>
    <property type="match status" value="1"/>
</dbReference>
<dbReference type="GO" id="GO:0051537">
    <property type="term" value="F:2 iron, 2 sulfur cluster binding"/>
    <property type="evidence" value="ECO:0007669"/>
    <property type="project" value="UniProtKB-KW"/>
</dbReference>
<evidence type="ECO:0000256" key="2">
    <source>
        <dbReference type="ARBA" id="ARBA00004370"/>
    </source>
</evidence>
<dbReference type="GO" id="GO:0046872">
    <property type="term" value="F:metal ion binding"/>
    <property type="evidence" value="ECO:0007669"/>
    <property type="project" value="UniProtKB-KW"/>
</dbReference>
<evidence type="ECO:0000259" key="14">
    <source>
        <dbReference type="PROSITE" id="PS51296"/>
    </source>
</evidence>
<dbReference type="Proteomes" id="UP000626109">
    <property type="component" value="Unassembled WGS sequence"/>
</dbReference>
<evidence type="ECO:0000256" key="11">
    <source>
        <dbReference type="ARBA" id="ARBA00023004"/>
    </source>
</evidence>
<keyword evidence="13" id="KW-0472">Membrane</keyword>
<evidence type="ECO:0000256" key="10">
    <source>
        <dbReference type="ARBA" id="ARBA00023002"/>
    </source>
</evidence>
<keyword evidence="7" id="KW-0479">Metal-binding</keyword>
<name>A0A813KM97_POLGL</name>
<sequence length="459" mass="51793">MEAAGPRVVALAGSAPSWRERHWFPVASVHELDPLRPTPVVIDGLALVVWQVPSKTSLTCPDGEGWRVFADACPHRLAPLSEGRVESETGCLQCAYHGWEFDGNGKCTQIPSADIETCTHACDMQRSRALSYPCQVAYRVLWAWLGEGDPKGTPIELFAGSSIEGETVFNTYTRDLPYGYDTLVENLMDVSHIPFAHHGLQGNRKDATPIAMQLEAKQADSIDFSFDDRTMGMGRHTDFTMRLPFLGFYRGKFDKPGKSPFKLNFLCVPVAPGHSRLILMYTDPPGRGHRSMLQRFPVWVVHLFSNKFLDSDLVFLHYQERTLRSAPRSAGNWQSGYFMPAKCDKSISAWRRWLDREGARCLSPEYATELPKTPAREVLLSRYEQHTQHCRHCQAALAGLSQWQWRAGKVGIIALTLDRLQLGPSRLWLALQVVAIGCMTGLQVMKPNFHFVDYKHYLK</sequence>
<dbReference type="PANTHER" id="PTHR21266:SF32">
    <property type="entry name" value="CHOLESTEROL 7-DESATURASE NVD"/>
    <property type="match status" value="1"/>
</dbReference>
<dbReference type="Pfam" id="PF00355">
    <property type="entry name" value="Rieske"/>
    <property type="match status" value="1"/>
</dbReference>
<dbReference type="InterPro" id="IPR050584">
    <property type="entry name" value="Cholesterol_7-desaturase"/>
</dbReference>
<keyword evidence="5" id="KW-0812">Transmembrane</keyword>
<dbReference type="Gene3D" id="2.102.10.10">
    <property type="entry name" value="Rieske [2Fe-2S] iron-sulphur domain"/>
    <property type="match status" value="1"/>
</dbReference>
<dbReference type="EMBL" id="CAJNNW010031655">
    <property type="protein sequence ID" value="CAE8708376.1"/>
    <property type="molecule type" value="Genomic_DNA"/>
</dbReference>
<dbReference type="Gene3D" id="3.90.380.10">
    <property type="entry name" value="Naphthalene 1,2-dioxygenase Alpha Subunit, Chain A, domain 1"/>
    <property type="match status" value="1"/>
</dbReference>
<keyword evidence="4" id="KW-0934">Plastid</keyword>
<keyword evidence="11" id="KW-0408">Iron</keyword>
<evidence type="ECO:0000256" key="12">
    <source>
        <dbReference type="ARBA" id="ARBA00023014"/>
    </source>
</evidence>
<keyword evidence="8" id="KW-0809">Transit peptide</keyword>
<evidence type="ECO:0000256" key="13">
    <source>
        <dbReference type="ARBA" id="ARBA00023136"/>
    </source>
</evidence>
<dbReference type="InterPro" id="IPR036922">
    <property type="entry name" value="Rieske_2Fe-2S_sf"/>
</dbReference>
<organism evidence="15 16">
    <name type="scientific">Polarella glacialis</name>
    <name type="common">Dinoflagellate</name>
    <dbReference type="NCBI Taxonomy" id="89957"/>
    <lineage>
        <taxon>Eukaryota</taxon>
        <taxon>Sar</taxon>
        <taxon>Alveolata</taxon>
        <taxon>Dinophyceae</taxon>
        <taxon>Suessiales</taxon>
        <taxon>Suessiaceae</taxon>
        <taxon>Polarella</taxon>
    </lineage>
</organism>
<gene>
    <name evidence="15" type="ORF">PGLA2088_LOCUS34907</name>
</gene>
<proteinExistence type="predicted"/>
<keyword evidence="9" id="KW-1133">Transmembrane helix</keyword>
<accession>A0A813KM97</accession>
<comment type="subcellular location">
    <subcellularLocation>
        <location evidence="2">Membrane</location>
    </subcellularLocation>
    <subcellularLocation>
        <location evidence="1">Plastid</location>
        <location evidence="1">Chloroplast</location>
    </subcellularLocation>
</comment>
<keyword evidence="6" id="KW-0001">2Fe-2S</keyword>
<dbReference type="PANTHER" id="PTHR21266">
    <property type="entry name" value="IRON-SULFUR DOMAIN CONTAINING PROTEIN"/>
    <property type="match status" value="1"/>
</dbReference>
<evidence type="ECO:0000256" key="4">
    <source>
        <dbReference type="ARBA" id="ARBA00022640"/>
    </source>
</evidence>
<dbReference type="SUPFAM" id="SSF50022">
    <property type="entry name" value="ISP domain"/>
    <property type="match status" value="1"/>
</dbReference>
<dbReference type="GO" id="GO:0016020">
    <property type="term" value="C:membrane"/>
    <property type="evidence" value="ECO:0007669"/>
    <property type="project" value="UniProtKB-SubCell"/>
</dbReference>
<dbReference type="InterPro" id="IPR013626">
    <property type="entry name" value="PaO"/>
</dbReference>
<evidence type="ECO:0000256" key="9">
    <source>
        <dbReference type="ARBA" id="ARBA00022989"/>
    </source>
</evidence>
<keyword evidence="3" id="KW-0150">Chloroplast</keyword>
<dbReference type="SUPFAM" id="SSF55961">
    <property type="entry name" value="Bet v1-like"/>
    <property type="match status" value="1"/>
</dbReference>
<dbReference type="Pfam" id="PF08417">
    <property type="entry name" value="PaO"/>
    <property type="match status" value="1"/>
</dbReference>
<dbReference type="GO" id="GO:0009507">
    <property type="term" value="C:chloroplast"/>
    <property type="evidence" value="ECO:0007669"/>
    <property type="project" value="UniProtKB-SubCell"/>
</dbReference>
<evidence type="ECO:0000256" key="7">
    <source>
        <dbReference type="ARBA" id="ARBA00022723"/>
    </source>
</evidence>
<dbReference type="AlphaFoldDB" id="A0A813KM97"/>
<keyword evidence="10" id="KW-0560">Oxidoreductase</keyword>
<evidence type="ECO:0000256" key="5">
    <source>
        <dbReference type="ARBA" id="ARBA00022692"/>
    </source>
</evidence>
<keyword evidence="12" id="KW-0411">Iron-sulfur</keyword>
<evidence type="ECO:0000313" key="15">
    <source>
        <dbReference type="EMBL" id="CAE8708376.1"/>
    </source>
</evidence>
<protein>
    <recommendedName>
        <fullName evidence="14">Rieske domain-containing protein</fullName>
    </recommendedName>
</protein>
<evidence type="ECO:0000256" key="8">
    <source>
        <dbReference type="ARBA" id="ARBA00022946"/>
    </source>
</evidence>
<dbReference type="InterPro" id="IPR017941">
    <property type="entry name" value="Rieske_2Fe-2S"/>
</dbReference>
<evidence type="ECO:0000256" key="1">
    <source>
        <dbReference type="ARBA" id="ARBA00004229"/>
    </source>
</evidence>
<feature type="domain" description="Rieske" evidence="14">
    <location>
        <begin position="23"/>
        <end position="114"/>
    </location>
</feature>
<dbReference type="InterPro" id="IPR044043">
    <property type="entry name" value="VanA_C_cat"/>
</dbReference>
<dbReference type="Pfam" id="PF19112">
    <property type="entry name" value="VanA_C"/>
    <property type="match status" value="1"/>
</dbReference>